<comment type="caution">
    <text evidence="12">The sequence shown here is derived from an EMBL/GenBank/DDBJ whole genome shotgun (WGS) entry which is preliminary data.</text>
</comment>
<evidence type="ECO:0000256" key="8">
    <source>
        <dbReference type="ARBA" id="ARBA00022989"/>
    </source>
</evidence>
<evidence type="ECO:0000256" key="6">
    <source>
        <dbReference type="ARBA" id="ARBA00022692"/>
    </source>
</evidence>
<dbReference type="InterPro" id="IPR036890">
    <property type="entry name" value="HATPase_C_sf"/>
</dbReference>
<dbReference type="GO" id="GO:0000155">
    <property type="term" value="F:phosphorelay sensor kinase activity"/>
    <property type="evidence" value="ECO:0007669"/>
    <property type="project" value="TreeGrafter"/>
</dbReference>
<dbReference type="InterPro" id="IPR005467">
    <property type="entry name" value="His_kinase_dom"/>
</dbReference>
<protein>
    <recommendedName>
        <fullName evidence="3">histidine kinase</fullName>
        <ecNumber evidence="3">2.7.13.3</ecNumber>
    </recommendedName>
</protein>
<name>A0A9D2GVN1_9BACT</name>
<reference evidence="12" key="2">
    <citation type="submission" date="2021-04" db="EMBL/GenBank/DDBJ databases">
        <authorList>
            <person name="Gilroy R."/>
        </authorList>
    </citation>
    <scope>NUCLEOTIDE SEQUENCE</scope>
    <source>
        <strain evidence="12">ChiW4-1371</strain>
    </source>
</reference>
<dbReference type="AlphaFoldDB" id="A0A9D2GVN1"/>
<evidence type="ECO:0000256" key="3">
    <source>
        <dbReference type="ARBA" id="ARBA00012438"/>
    </source>
</evidence>
<dbReference type="Gene3D" id="3.30.565.10">
    <property type="entry name" value="Histidine kinase-like ATPase, C-terminal domain"/>
    <property type="match status" value="1"/>
</dbReference>
<feature type="transmembrane region" description="Helical" evidence="10">
    <location>
        <begin position="37"/>
        <end position="58"/>
    </location>
</feature>
<proteinExistence type="predicted"/>
<evidence type="ECO:0000256" key="7">
    <source>
        <dbReference type="ARBA" id="ARBA00022777"/>
    </source>
</evidence>
<comment type="catalytic activity">
    <reaction evidence="1">
        <text>ATP + protein L-histidine = ADP + protein N-phospho-L-histidine.</text>
        <dbReference type="EC" id="2.7.13.3"/>
    </reaction>
</comment>
<feature type="domain" description="Histidine kinase" evidence="11">
    <location>
        <begin position="126"/>
        <end position="333"/>
    </location>
</feature>
<keyword evidence="6 10" id="KW-0812">Transmembrane</keyword>
<evidence type="ECO:0000256" key="1">
    <source>
        <dbReference type="ARBA" id="ARBA00000085"/>
    </source>
</evidence>
<dbReference type="Proteomes" id="UP000824176">
    <property type="component" value="Unassembled WGS sequence"/>
</dbReference>
<dbReference type="EMBL" id="DXAQ01000102">
    <property type="protein sequence ID" value="HIZ89590.1"/>
    <property type="molecule type" value="Genomic_DNA"/>
</dbReference>
<comment type="subcellular location">
    <subcellularLocation>
        <location evidence="2">Cell membrane</location>
        <topology evidence="2">Multi-pass membrane protein</topology>
    </subcellularLocation>
</comment>
<evidence type="ECO:0000313" key="13">
    <source>
        <dbReference type="Proteomes" id="UP000824176"/>
    </source>
</evidence>
<dbReference type="PRINTS" id="PR00344">
    <property type="entry name" value="BCTRLSENSOR"/>
</dbReference>
<dbReference type="PANTHER" id="PTHR45453:SF2">
    <property type="entry name" value="HISTIDINE KINASE"/>
    <property type="match status" value="1"/>
</dbReference>
<keyword evidence="8 10" id="KW-1133">Transmembrane helix</keyword>
<dbReference type="GO" id="GO:0004721">
    <property type="term" value="F:phosphoprotein phosphatase activity"/>
    <property type="evidence" value="ECO:0007669"/>
    <property type="project" value="TreeGrafter"/>
</dbReference>
<dbReference type="Pfam" id="PF02518">
    <property type="entry name" value="HATPase_c"/>
    <property type="match status" value="1"/>
</dbReference>
<dbReference type="InterPro" id="IPR004358">
    <property type="entry name" value="Sig_transdc_His_kin-like_C"/>
</dbReference>
<gene>
    <name evidence="12" type="ORF">H9804_06570</name>
</gene>
<dbReference type="EC" id="2.7.13.3" evidence="3"/>
<feature type="transmembrane region" description="Helical" evidence="10">
    <location>
        <begin position="12"/>
        <end position="31"/>
    </location>
</feature>
<dbReference type="PANTHER" id="PTHR45453">
    <property type="entry name" value="PHOSPHATE REGULON SENSOR PROTEIN PHOR"/>
    <property type="match status" value="1"/>
</dbReference>
<evidence type="ECO:0000256" key="5">
    <source>
        <dbReference type="ARBA" id="ARBA00022679"/>
    </source>
</evidence>
<dbReference type="SMART" id="SM00387">
    <property type="entry name" value="HATPase_c"/>
    <property type="match status" value="1"/>
</dbReference>
<keyword evidence="9 10" id="KW-0472">Membrane</keyword>
<keyword evidence="4" id="KW-1003">Cell membrane</keyword>
<dbReference type="GO" id="GO:0016036">
    <property type="term" value="P:cellular response to phosphate starvation"/>
    <property type="evidence" value="ECO:0007669"/>
    <property type="project" value="TreeGrafter"/>
</dbReference>
<dbReference type="GO" id="GO:0005886">
    <property type="term" value="C:plasma membrane"/>
    <property type="evidence" value="ECO:0007669"/>
    <property type="project" value="UniProtKB-SubCell"/>
</dbReference>
<reference evidence="12" key="1">
    <citation type="journal article" date="2021" name="PeerJ">
        <title>Extensive microbial diversity within the chicken gut microbiome revealed by metagenomics and culture.</title>
        <authorList>
            <person name="Gilroy R."/>
            <person name="Ravi A."/>
            <person name="Getino M."/>
            <person name="Pursley I."/>
            <person name="Horton D.L."/>
            <person name="Alikhan N.F."/>
            <person name="Baker D."/>
            <person name="Gharbi K."/>
            <person name="Hall N."/>
            <person name="Watson M."/>
            <person name="Adriaenssens E.M."/>
            <person name="Foster-Nyarko E."/>
            <person name="Jarju S."/>
            <person name="Secka A."/>
            <person name="Antonio M."/>
            <person name="Oren A."/>
            <person name="Chaudhuri R.R."/>
            <person name="La Ragione R."/>
            <person name="Hildebrand F."/>
            <person name="Pallen M.J."/>
        </authorList>
    </citation>
    <scope>NUCLEOTIDE SEQUENCE</scope>
    <source>
        <strain evidence="12">ChiW4-1371</strain>
    </source>
</reference>
<sequence>MRFSKYLKNNYLIILLFIVIIAIIDLMLISFKTNNQAIVGVTVTAVLGFILYLIYDFYRRKKFYDKFINDLDLLDKKYLITEMIEKPNFYEGEILYDALYEIDKSMAEKIKEYSLNIQDFKEYIEMWIHEAKLPLASLNLIVHNHKELSDKKITEQLKRLDDDIEQVLYYVRSENAEKDYLIKETEIAKVISNVAIKNKDILLENNIDFEVEVGNTKVLTDSKWLEFIVNQIVSNSIKYIRNDVEHLIKITTEENNKNVILKIYDNGIGISKSDIPKVFDKTFTGNNGRKIETSTGMGLYISKQLCKKLGHKITVDSKENEYTEVSILFNKNDFLNVAK</sequence>
<dbReference type="PROSITE" id="PS50109">
    <property type="entry name" value="HIS_KIN"/>
    <property type="match status" value="1"/>
</dbReference>
<dbReference type="InterPro" id="IPR003594">
    <property type="entry name" value="HATPase_dom"/>
</dbReference>
<evidence type="ECO:0000256" key="10">
    <source>
        <dbReference type="SAM" id="Phobius"/>
    </source>
</evidence>
<evidence type="ECO:0000256" key="9">
    <source>
        <dbReference type="ARBA" id="ARBA00023136"/>
    </source>
</evidence>
<keyword evidence="5" id="KW-0808">Transferase</keyword>
<dbReference type="InterPro" id="IPR050351">
    <property type="entry name" value="BphY/WalK/GraS-like"/>
</dbReference>
<evidence type="ECO:0000256" key="4">
    <source>
        <dbReference type="ARBA" id="ARBA00022475"/>
    </source>
</evidence>
<organism evidence="12 13">
    <name type="scientific">Candidatus Mucispirillum faecigallinarum</name>
    <dbReference type="NCBI Taxonomy" id="2838699"/>
    <lineage>
        <taxon>Bacteria</taxon>
        <taxon>Pseudomonadati</taxon>
        <taxon>Deferribacterota</taxon>
        <taxon>Deferribacteres</taxon>
        <taxon>Deferribacterales</taxon>
        <taxon>Mucispirillaceae</taxon>
        <taxon>Mucispirillum</taxon>
    </lineage>
</organism>
<evidence type="ECO:0000259" key="11">
    <source>
        <dbReference type="PROSITE" id="PS50109"/>
    </source>
</evidence>
<evidence type="ECO:0000256" key="2">
    <source>
        <dbReference type="ARBA" id="ARBA00004651"/>
    </source>
</evidence>
<accession>A0A9D2GVN1</accession>
<dbReference type="SUPFAM" id="SSF55874">
    <property type="entry name" value="ATPase domain of HSP90 chaperone/DNA topoisomerase II/histidine kinase"/>
    <property type="match status" value="1"/>
</dbReference>
<keyword evidence="7 12" id="KW-0418">Kinase</keyword>
<evidence type="ECO:0000313" key="12">
    <source>
        <dbReference type="EMBL" id="HIZ89590.1"/>
    </source>
</evidence>